<dbReference type="AlphaFoldDB" id="A0A542ZA57"/>
<dbReference type="PANTHER" id="PTHR13903:SF8">
    <property type="entry name" value="PIRIN"/>
    <property type="match status" value="1"/>
</dbReference>
<organism evidence="5 6">
    <name type="scientific">Oryzihumus leptocrescens</name>
    <dbReference type="NCBI Taxonomy" id="297536"/>
    <lineage>
        <taxon>Bacteria</taxon>
        <taxon>Bacillati</taxon>
        <taxon>Actinomycetota</taxon>
        <taxon>Actinomycetes</taxon>
        <taxon>Micrococcales</taxon>
        <taxon>Intrasporangiaceae</taxon>
        <taxon>Oryzihumus</taxon>
    </lineage>
</organism>
<evidence type="ECO:0000313" key="5">
    <source>
        <dbReference type="EMBL" id="TQL57120.1"/>
    </source>
</evidence>
<name>A0A542ZA57_9MICO</name>
<proteinExistence type="inferred from homology"/>
<evidence type="ECO:0000256" key="2">
    <source>
        <dbReference type="RuleBase" id="RU003457"/>
    </source>
</evidence>
<dbReference type="RefSeq" id="WP_185746273.1">
    <property type="nucleotide sequence ID" value="NZ_BAAAKX010000006.1"/>
</dbReference>
<evidence type="ECO:0000259" key="4">
    <source>
        <dbReference type="Pfam" id="PF05726"/>
    </source>
</evidence>
<evidence type="ECO:0008006" key="7">
    <source>
        <dbReference type="Google" id="ProtNLM"/>
    </source>
</evidence>
<feature type="domain" description="Pirin N-terminal" evidence="3">
    <location>
        <begin position="42"/>
        <end position="140"/>
    </location>
</feature>
<dbReference type="Gene3D" id="2.60.120.10">
    <property type="entry name" value="Jelly Rolls"/>
    <property type="match status" value="2"/>
</dbReference>
<keyword evidence="6" id="KW-1185">Reference proteome</keyword>
<dbReference type="CDD" id="cd02247">
    <property type="entry name" value="cupin_pirin_C"/>
    <property type="match status" value="1"/>
</dbReference>
<comment type="caution">
    <text evidence="5">The sequence shown here is derived from an EMBL/GenBank/DDBJ whole genome shotgun (WGS) entry which is preliminary data.</text>
</comment>
<dbReference type="PANTHER" id="PTHR13903">
    <property type="entry name" value="PIRIN-RELATED"/>
    <property type="match status" value="1"/>
</dbReference>
<sequence>MSNVATADLYAGCPDRESSPGLVLQRYDAIHAMISPRNEVLRLLPHRERRMVGAWCFADIYGPTDVRGQEGMSVPPHPHMGLQTVSWLVRGTVLHRDSLGTTALVEPGRVAVMTAGHGIAHSENSPPDHGPVLHGAQLWVALPEHARHDGRAFTLHEPAPVLEADGLRAQVFIGALGDVVSPAQGVTPLLGAELAPAAPGRRAGRLPLDPAYEHMLIPLAGEARVGRTVVEAGQALYLGLQRDELDLALSADARVLLLGGVPFEEEIVMWWNLVGRTHEEIEQARRQWNGHEDRFGEVSHYPGPERLSAPELPHVRLRPRGRVS</sequence>
<dbReference type="InterPro" id="IPR008778">
    <property type="entry name" value="Pirin_C_dom"/>
</dbReference>
<reference evidence="5 6" key="1">
    <citation type="submission" date="2019-06" db="EMBL/GenBank/DDBJ databases">
        <title>Sequencing the genomes of 1000 actinobacteria strains.</title>
        <authorList>
            <person name="Klenk H.-P."/>
        </authorList>
    </citation>
    <scope>NUCLEOTIDE SEQUENCE [LARGE SCALE GENOMIC DNA]</scope>
    <source>
        <strain evidence="5 6">DSM 18082</strain>
    </source>
</reference>
<dbReference type="InterPro" id="IPR014710">
    <property type="entry name" value="RmlC-like_jellyroll"/>
</dbReference>
<feature type="domain" description="Pirin C-terminal" evidence="4">
    <location>
        <begin position="205"/>
        <end position="289"/>
    </location>
</feature>
<accession>A0A542ZA57</accession>
<dbReference type="EMBL" id="VFOQ01000002">
    <property type="protein sequence ID" value="TQL57120.1"/>
    <property type="molecule type" value="Genomic_DNA"/>
</dbReference>
<evidence type="ECO:0000256" key="1">
    <source>
        <dbReference type="ARBA" id="ARBA00008416"/>
    </source>
</evidence>
<dbReference type="SUPFAM" id="SSF51182">
    <property type="entry name" value="RmlC-like cupins"/>
    <property type="match status" value="1"/>
</dbReference>
<gene>
    <name evidence="5" type="ORF">FB474_3895</name>
</gene>
<dbReference type="InterPro" id="IPR003829">
    <property type="entry name" value="Pirin_N_dom"/>
</dbReference>
<dbReference type="InterPro" id="IPR011051">
    <property type="entry name" value="RmlC_Cupin_sf"/>
</dbReference>
<dbReference type="Pfam" id="PF05726">
    <property type="entry name" value="Pirin_C"/>
    <property type="match status" value="1"/>
</dbReference>
<dbReference type="Proteomes" id="UP000319514">
    <property type="component" value="Unassembled WGS sequence"/>
</dbReference>
<dbReference type="Pfam" id="PF02678">
    <property type="entry name" value="Pirin"/>
    <property type="match status" value="1"/>
</dbReference>
<protein>
    <recommendedName>
        <fullName evidence="7">Pirin</fullName>
    </recommendedName>
</protein>
<comment type="similarity">
    <text evidence="1 2">Belongs to the pirin family.</text>
</comment>
<evidence type="ECO:0000313" key="6">
    <source>
        <dbReference type="Proteomes" id="UP000319514"/>
    </source>
</evidence>
<evidence type="ECO:0000259" key="3">
    <source>
        <dbReference type="Pfam" id="PF02678"/>
    </source>
</evidence>
<dbReference type="InterPro" id="IPR012093">
    <property type="entry name" value="Pirin"/>
</dbReference>